<evidence type="ECO:0000313" key="11">
    <source>
        <dbReference type="EMBL" id="RZF21599.1"/>
    </source>
</evidence>
<evidence type="ECO:0000256" key="8">
    <source>
        <dbReference type="ARBA" id="ARBA00038436"/>
    </source>
</evidence>
<dbReference type="Proteomes" id="UP000443582">
    <property type="component" value="Unassembled WGS sequence"/>
</dbReference>
<keyword evidence="6 9" id="KW-1133">Transmembrane helix</keyword>
<evidence type="ECO:0000256" key="9">
    <source>
        <dbReference type="SAM" id="Phobius"/>
    </source>
</evidence>
<feature type="domain" description="Tripartite ATP-independent periplasmic transporters DctQ component" evidence="10">
    <location>
        <begin position="20"/>
        <end position="149"/>
    </location>
</feature>
<comment type="caution">
    <text evidence="11">The sequence shown here is derived from an EMBL/GenBank/DDBJ whole genome shotgun (WGS) entry which is preliminary data.</text>
</comment>
<evidence type="ECO:0000256" key="3">
    <source>
        <dbReference type="ARBA" id="ARBA00022475"/>
    </source>
</evidence>
<keyword evidence="12" id="KW-1185">Reference proteome</keyword>
<feature type="transmembrane region" description="Helical" evidence="9">
    <location>
        <begin position="12"/>
        <end position="34"/>
    </location>
</feature>
<evidence type="ECO:0000256" key="5">
    <source>
        <dbReference type="ARBA" id="ARBA00022692"/>
    </source>
</evidence>
<dbReference type="InterPro" id="IPR007387">
    <property type="entry name" value="TRAP_DctQ"/>
</dbReference>
<keyword evidence="3" id="KW-1003">Cell membrane</keyword>
<feature type="transmembrane region" description="Helical" evidence="9">
    <location>
        <begin position="40"/>
        <end position="61"/>
    </location>
</feature>
<comment type="similarity">
    <text evidence="8">Belongs to the TRAP transporter small permease family.</text>
</comment>
<proteinExistence type="inferred from homology"/>
<gene>
    <name evidence="11" type="ORF">DAY19_07885</name>
</gene>
<protein>
    <submittedName>
        <fullName evidence="11">TRAP transporter small permease</fullName>
    </submittedName>
</protein>
<evidence type="ECO:0000256" key="2">
    <source>
        <dbReference type="ARBA" id="ARBA00022448"/>
    </source>
</evidence>
<feature type="transmembrane region" description="Helical" evidence="9">
    <location>
        <begin position="90"/>
        <end position="111"/>
    </location>
</feature>
<keyword evidence="2" id="KW-0813">Transport</keyword>
<name>A0ABY0IF96_9BACT</name>
<evidence type="ECO:0000256" key="4">
    <source>
        <dbReference type="ARBA" id="ARBA00022519"/>
    </source>
</evidence>
<evidence type="ECO:0000256" key="1">
    <source>
        <dbReference type="ARBA" id="ARBA00004429"/>
    </source>
</evidence>
<feature type="transmembrane region" description="Helical" evidence="9">
    <location>
        <begin position="123"/>
        <end position="145"/>
    </location>
</feature>
<sequence length="153" mass="17351">MKLFLKNFEEIISGSFLIIMVCLVILNVILRYLFNYSIYWAEEVSTICFVWSVFVGASAVYKNKMDIGIDALIVRLSPEKEKIARTVAHLLTILINGYIFYLSIVFTFIAYKKPTAVLGISSAVYNSALIFGFGLISFHSIKFLIEDVKGRRA</sequence>
<dbReference type="PANTHER" id="PTHR35011:SF2">
    <property type="entry name" value="2,3-DIKETO-L-GULONATE TRAP TRANSPORTER SMALL PERMEASE PROTEIN YIAM"/>
    <property type="match status" value="1"/>
</dbReference>
<evidence type="ECO:0000256" key="6">
    <source>
        <dbReference type="ARBA" id="ARBA00022989"/>
    </source>
</evidence>
<dbReference type="RefSeq" id="WP_115361143.1">
    <property type="nucleotide sequence ID" value="NZ_QDKL01000002.1"/>
</dbReference>
<comment type="subcellular location">
    <subcellularLocation>
        <location evidence="1">Cell inner membrane</location>
        <topology evidence="1">Multi-pass membrane protein</topology>
    </subcellularLocation>
</comment>
<accession>A0ABY0IF96</accession>
<organism evidence="11 12">
    <name type="scientific">Halobacteriovorax vibrionivorans</name>
    <dbReference type="NCBI Taxonomy" id="2152716"/>
    <lineage>
        <taxon>Bacteria</taxon>
        <taxon>Pseudomonadati</taxon>
        <taxon>Bdellovibrionota</taxon>
        <taxon>Bacteriovoracia</taxon>
        <taxon>Bacteriovoracales</taxon>
        <taxon>Halobacteriovoraceae</taxon>
        <taxon>Halobacteriovorax</taxon>
    </lineage>
</organism>
<reference evidence="12" key="1">
    <citation type="journal article" date="2019" name="Int. J. Syst. Evol. Microbiol.">
        <title>Halobacteriovorax valvorus sp. nov., a novel prokaryotic predator isolated from coastal seawater of China.</title>
        <authorList>
            <person name="Chen M.-X."/>
        </authorList>
    </citation>
    <scope>NUCLEOTIDE SEQUENCE [LARGE SCALE GENOMIC DNA]</scope>
    <source>
        <strain evidence="12">BL9</strain>
    </source>
</reference>
<evidence type="ECO:0000259" key="10">
    <source>
        <dbReference type="Pfam" id="PF04290"/>
    </source>
</evidence>
<dbReference type="Pfam" id="PF04290">
    <property type="entry name" value="DctQ"/>
    <property type="match status" value="1"/>
</dbReference>
<keyword evidence="7 9" id="KW-0472">Membrane</keyword>
<evidence type="ECO:0000256" key="7">
    <source>
        <dbReference type="ARBA" id="ARBA00023136"/>
    </source>
</evidence>
<keyword evidence="5 9" id="KW-0812">Transmembrane</keyword>
<keyword evidence="4" id="KW-0997">Cell inner membrane</keyword>
<dbReference type="PANTHER" id="PTHR35011">
    <property type="entry name" value="2,3-DIKETO-L-GULONATE TRAP TRANSPORTER SMALL PERMEASE PROTEIN YIAM"/>
    <property type="match status" value="1"/>
</dbReference>
<evidence type="ECO:0000313" key="12">
    <source>
        <dbReference type="Proteomes" id="UP000443582"/>
    </source>
</evidence>
<dbReference type="InterPro" id="IPR055348">
    <property type="entry name" value="DctQ"/>
</dbReference>
<dbReference type="EMBL" id="QDKL01000002">
    <property type="protein sequence ID" value="RZF21599.1"/>
    <property type="molecule type" value="Genomic_DNA"/>
</dbReference>